<dbReference type="Proteomes" id="UP000250140">
    <property type="component" value="Unassembled WGS sequence"/>
</dbReference>
<feature type="domain" description="MOSC" evidence="2">
    <location>
        <begin position="186"/>
        <end position="345"/>
    </location>
</feature>
<protein>
    <submittedName>
        <fullName evidence="3">MOSC-domain-containing protein</fullName>
    </submittedName>
</protein>
<sequence length="358" mass="39724">MTRPTLTQICITVSTFLIPLSLYFLFGRSHRPPNLPIPPPTKITKLFIYPIKSCHGIRVPSAQLLPTGLDLDRQWMWVKHPERKFLTIREHAKMTLIRPTYNAETDTLTITAPAPNPGAVDNSTNPLSFSIPAHPTTAWLAENTTVVAATIWTTTTPSHEYSPTLTAPFNAFFGTDVRLVYKPPVSPSPRALNGNGKKELLGRAASTCFADLMPVLVGSEASLAELNTRLHVQGDSVIDATRFRPNILVQGHEPWSEDRWKTIRVTALPAPHSTLTLDVVARCARCHVPNVDPETAEAHARQPWDTLMKYRRVDPGITFKPCFGMLCVPRGSGAEINVDMQVEVVEVTEKHRYVKGMG</sequence>
<dbReference type="InterPro" id="IPR005303">
    <property type="entry name" value="MOCOS_middle"/>
</dbReference>
<accession>A0A8E2JRN2</accession>
<keyword evidence="1" id="KW-0472">Membrane</keyword>
<dbReference type="GO" id="GO:0030170">
    <property type="term" value="F:pyridoxal phosphate binding"/>
    <property type="evidence" value="ECO:0007669"/>
    <property type="project" value="InterPro"/>
</dbReference>
<name>A0A8E2JRN2_9PEZI</name>
<dbReference type="AlphaFoldDB" id="A0A8E2JRN2"/>
<dbReference type="InterPro" id="IPR005302">
    <property type="entry name" value="MoCF_Sase_C"/>
</dbReference>
<reference evidence="3 4" key="1">
    <citation type="journal article" date="2016" name="Nat. Commun.">
        <title>Ectomycorrhizal ecology is imprinted in the genome of the dominant symbiotic fungus Cenococcum geophilum.</title>
        <authorList>
            <consortium name="DOE Joint Genome Institute"/>
            <person name="Peter M."/>
            <person name="Kohler A."/>
            <person name="Ohm R.A."/>
            <person name="Kuo A."/>
            <person name="Krutzmann J."/>
            <person name="Morin E."/>
            <person name="Arend M."/>
            <person name="Barry K.W."/>
            <person name="Binder M."/>
            <person name="Choi C."/>
            <person name="Clum A."/>
            <person name="Copeland A."/>
            <person name="Grisel N."/>
            <person name="Haridas S."/>
            <person name="Kipfer T."/>
            <person name="LaButti K."/>
            <person name="Lindquist E."/>
            <person name="Lipzen A."/>
            <person name="Maire R."/>
            <person name="Meier B."/>
            <person name="Mihaltcheva S."/>
            <person name="Molinier V."/>
            <person name="Murat C."/>
            <person name="Poggeler S."/>
            <person name="Quandt C.A."/>
            <person name="Sperisen C."/>
            <person name="Tritt A."/>
            <person name="Tisserant E."/>
            <person name="Crous P.W."/>
            <person name="Henrissat B."/>
            <person name="Nehls U."/>
            <person name="Egli S."/>
            <person name="Spatafora J.W."/>
            <person name="Grigoriev I.V."/>
            <person name="Martin F.M."/>
        </authorList>
    </citation>
    <scope>NUCLEOTIDE SEQUENCE [LARGE SCALE GENOMIC DNA]</scope>
    <source>
        <strain evidence="3 4">CBS 207.34</strain>
    </source>
</reference>
<keyword evidence="1" id="KW-1133">Transmembrane helix</keyword>
<organism evidence="3 4">
    <name type="scientific">Glonium stellatum</name>
    <dbReference type="NCBI Taxonomy" id="574774"/>
    <lineage>
        <taxon>Eukaryota</taxon>
        <taxon>Fungi</taxon>
        <taxon>Dikarya</taxon>
        <taxon>Ascomycota</taxon>
        <taxon>Pezizomycotina</taxon>
        <taxon>Dothideomycetes</taxon>
        <taxon>Pleosporomycetidae</taxon>
        <taxon>Gloniales</taxon>
        <taxon>Gloniaceae</taxon>
        <taxon>Glonium</taxon>
    </lineage>
</organism>
<proteinExistence type="predicted"/>
<dbReference type="InterPro" id="IPR011037">
    <property type="entry name" value="Pyrv_Knase-like_insert_dom_sf"/>
</dbReference>
<dbReference type="Pfam" id="PF03473">
    <property type="entry name" value="MOSC"/>
    <property type="match status" value="1"/>
</dbReference>
<evidence type="ECO:0000256" key="1">
    <source>
        <dbReference type="SAM" id="Phobius"/>
    </source>
</evidence>
<gene>
    <name evidence="3" type="ORF">AOQ84DRAFT_296100</name>
</gene>
<dbReference type="GO" id="GO:0003824">
    <property type="term" value="F:catalytic activity"/>
    <property type="evidence" value="ECO:0007669"/>
    <property type="project" value="InterPro"/>
</dbReference>
<dbReference type="OrthoDB" id="17255at2759"/>
<dbReference type="PROSITE" id="PS51340">
    <property type="entry name" value="MOSC"/>
    <property type="match status" value="1"/>
</dbReference>
<dbReference type="PANTHER" id="PTHR14237">
    <property type="entry name" value="MOLYBDOPTERIN COFACTOR SULFURASE MOSC"/>
    <property type="match status" value="1"/>
</dbReference>
<dbReference type="Pfam" id="PF03476">
    <property type="entry name" value="MOSC_N"/>
    <property type="match status" value="1"/>
</dbReference>
<keyword evidence="1" id="KW-0812">Transmembrane</keyword>
<evidence type="ECO:0000313" key="4">
    <source>
        <dbReference type="Proteomes" id="UP000250140"/>
    </source>
</evidence>
<evidence type="ECO:0000259" key="2">
    <source>
        <dbReference type="PROSITE" id="PS51340"/>
    </source>
</evidence>
<dbReference type="PANTHER" id="PTHR14237:SF19">
    <property type="entry name" value="MITOCHONDRIAL AMIDOXIME REDUCING COMPONENT 1"/>
    <property type="match status" value="1"/>
</dbReference>
<evidence type="ECO:0000313" key="3">
    <source>
        <dbReference type="EMBL" id="OCL06917.1"/>
    </source>
</evidence>
<dbReference type="SUPFAM" id="SSF50800">
    <property type="entry name" value="PK beta-barrel domain-like"/>
    <property type="match status" value="1"/>
</dbReference>
<dbReference type="SUPFAM" id="SSF141673">
    <property type="entry name" value="MOSC N-terminal domain-like"/>
    <property type="match status" value="1"/>
</dbReference>
<keyword evidence="4" id="KW-1185">Reference proteome</keyword>
<dbReference type="GO" id="GO:0030151">
    <property type="term" value="F:molybdenum ion binding"/>
    <property type="evidence" value="ECO:0007669"/>
    <property type="project" value="InterPro"/>
</dbReference>
<feature type="transmembrane region" description="Helical" evidence="1">
    <location>
        <begin position="6"/>
        <end position="26"/>
    </location>
</feature>
<dbReference type="EMBL" id="KV749961">
    <property type="protein sequence ID" value="OCL06917.1"/>
    <property type="molecule type" value="Genomic_DNA"/>
</dbReference>